<evidence type="ECO:0000313" key="3">
    <source>
        <dbReference type="Proteomes" id="UP000053144"/>
    </source>
</evidence>
<organism evidence="2 3">
    <name type="scientific">Phaseolus angularis</name>
    <name type="common">Azuki bean</name>
    <name type="synonym">Vigna angularis</name>
    <dbReference type="NCBI Taxonomy" id="3914"/>
    <lineage>
        <taxon>Eukaryota</taxon>
        <taxon>Viridiplantae</taxon>
        <taxon>Streptophyta</taxon>
        <taxon>Embryophyta</taxon>
        <taxon>Tracheophyta</taxon>
        <taxon>Spermatophyta</taxon>
        <taxon>Magnoliopsida</taxon>
        <taxon>eudicotyledons</taxon>
        <taxon>Gunneridae</taxon>
        <taxon>Pentapetalae</taxon>
        <taxon>rosids</taxon>
        <taxon>fabids</taxon>
        <taxon>Fabales</taxon>
        <taxon>Fabaceae</taxon>
        <taxon>Papilionoideae</taxon>
        <taxon>50 kb inversion clade</taxon>
        <taxon>NPAAA clade</taxon>
        <taxon>indigoferoid/millettioid clade</taxon>
        <taxon>Phaseoleae</taxon>
        <taxon>Vigna</taxon>
    </lineage>
</organism>
<feature type="compositionally biased region" description="Basic and acidic residues" evidence="1">
    <location>
        <begin position="13"/>
        <end position="23"/>
    </location>
</feature>
<proteinExistence type="predicted"/>
<dbReference type="Gramene" id="KOM48871">
    <property type="protein sequence ID" value="KOM48871"/>
    <property type="gene ID" value="LR48_Vigan07g257500"/>
</dbReference>
<protein>
    <submittedName>
        <fullName evidence="2">Uncharacterized protein</fullName>
    </submittedName>
</protein>
<feature type="region of interest" description="Disordered" evidence="1">
    <location>
        <begin position="1"/>
        <end position="23"/>
    </location>
</feature>
<dbReference type="EMBL" id="CM003377">
    <property type="protein sequence ID" value="KOM48871.1"/>
    <property type="molecule type" value="Genomic_DNA"/>
</dbReference>
<evidence type="ECO:0000256" key="1">
    <source>
        <dbReference type="SAM" id="MobiDB-lite"/>
    </source>
</evidence>
<evidence type="ECO:0000313" key="2">
    <source>
        <dbReference type="EMBL" id="KOM48871.1"/>
    </source>
</evidence>
<dbReference type="AlphaFoldDB" id="A0A0L9V1N5"/>
<dbReference type="Proteomes" id="UP000053144">
    <property type="component" value="Chromosome 7"/>
</dbReference>
<gene>
    <name evidence="2" type="ORF">LR48_Vigan07g257500</name>
</gene>
<sequence length="75" mass="8937">MIIAMKKTNVQNRQDRKTQENERLRTRRTYQFRIRNRSVQTEALDAGSASTVPERWSKKRKDPLRLTSGVRSENF</sequence>
<name>A0A0L9V1N5_PHAAN</name>
<accession>A0A0L9V1N5</accession>
<reference evidence="3" key="1">
    <citation type="journal article" date="2015" name="Proc. Natl. Acad. Sci. U.S.A.">
        <title>Genome sequencing of adzuki bean (Vigna angularis) provides insight into high starch and low fat accumulation and domestication.</title>
        <authorList>
            <person name="Yang K."/>
            <person name="Tian Z."/>
            <person name="Chen C."/>
            <person name="Luo L."/>
            <person name="Zhao B."/>
            <person name="Wang Z."/>
            <person name="Yu L."/>
            <person name="Li Y."/>
            <person name="Sun Y."/>
            <person name="Li W."/>
            <person name="Chen Y."/>
            <person name="Li Y."/>
            <person name="Zhang Y."/>
            <person name="Ai D."/>
            <person name="Zhao J."/>
            <person name="Shang C."/>
            <person name="Ma Y."/>
            <person name="Wu B."/>
            <person name="Wang M."/>
            <person name="Gao L."/>
            <person name="Sun D."/>
            <person name="Zhang P."/>
            <person name="Guo F."/>
            <person name="Wang W."/>
            <person name="Li Y."/>
            <person name="Wang J."/>
            <person name="Varshney R.K."/>
            <person name="Wang J."/>
            <person name="Ling H.Q."/>
            <person name="Wan P."/>
        </authorList>
    </citation>
    <scope>NUCLEOTIDE SEQUENCE</scope>
    <source>
        <strain evidence="3">cv. Jingnong 6</strain>
    </source>
</reference>
<feature type="region of interest" description="Disordered" evidence="1">
    <location>
        <begin position="38"/>
        <end position="75"/>
    </location>
</feature>